<evidence type="ECO:0000256" key="6">
    <source>
        <dbReference type="ARBA" id="ARBA00022989"/>
    </source>
</evidence>
<dbReference type="AlphaFoldDB" id="A0A0R2CES4"/>
<comment type="caution">
    <text evidence="11">The sequence shown here is derived from an EMBL/GenBank/DDBJ whole genome shotgun (WGS) entry which is preliminary data.</text>
</comment>
<dbReference type="InterPro" id="IPR047984">
    <property type="entry name" value="XylE-like"/>
</dbReference>
<dbReference type="EMBL" id="AYYX01000003">
    <property type="protein sequence ID" value="KRM89586.1"/>
    <property type="molecule type" value="Genomic_DNA"/>
</dbReference>
<comment type="similarity">
    <text evidence="2 8">Belongs to the major facilitator superfamily. Sugar transporter (TC 2.A.1.1) family.</text>
</comment>
<dbReference type="RefSeq" id="WP_010580469.1">
    <property type="nucleotide sequence ID" value="NZ_AHYZ01000080.1"/>
</dbReference>
<dbReference type="Proteomes" id="UP000051576">
    <property type="component" value="Unassembled WGS sequence"/>
</dbReference>
<keyword evidence="5 9" id="KW-0812">Transmembrane</keyword>
<feature type="transmembrane region" description="Helical" evidence="9">
    <location>
        <begin position="158"/>
        <end position="176"/>
    </location>
</feature>
<comment type="subcellular location">
    <subcellularLocation>
        <location evidence="1">Cell membrane</location>
        <topology evidence="1">Multi-pass membrane protein</topology>
    </subcellularLocation>
</comment>
<evidence type="ECO:0000313" key="11">
    <source>
        <dbReference type="EMBL" id="KRM89586.1"/>
    </source>
</evidence>
<keyword evidence="12" id="KW-1185">Reference proteome</keyword>
<dbReference type="InterPro" id="IPR005829">
    <property type="entry name" value="Sugar_transporter_CS"/>
</dbReference>
<dbReference type="NCBIfam" id="TIGR00879">
    <property type="entry name" value="SP"/>
    <property type="match status" value="1"/>
</dbReference>
<dbReference type="CDD" id="cd17359">
    <property type="entry name" value="MFS_XylE_like"/>
    <property type="match status" value="1"/>
</dbReference>
<dbReference type="PRINTS" id="PR00171">
    <property type="entry name" value="SUGRTRNSPORT"/>
</dbReference>
<protein>
    <submittedName>
        <fullName evidence="11">D-xylose proton-symporter</fullName>
    </submittedName>
</protein>
<dbReference type="InterPro" id="IPR005828">
    <property type="entry name" value="MFS_sugar_transport-like"/>
</dbReference>
<name>A0A0R2CES4_9LACO</name>
<feature type="transmembrane region" description="Helical" evidence="9">
    <location>
        <begin position="60"/>
        <end position="80"/>
    </location>
</feature>
<dbReference type="eggNOG" id="COG2814">
    <property type="taxonomic scope" value="Bacteria"/>
</dbReference>
<feature type="transmembrane region" description="Helical" evidence="9">
    <location>
        <begin position="399"/>
        <end position="422"/>
    </location>
</feature>
<organism evidence="11 12">
    <name type="scientific">Liquorilactobacillus vini DSM 20605</name>
    <dbReference type="NCBI Taxonomy" id="1133569"/>
    <lineage>
        <taxon>Bacteria</taxon>
        <taxon>Bacillati</taxon>
        <taxon>Bacillota</taxon>
        <taxon>Bacilli</taxon>
        <taxon>Lactobacillales</taxon>
        <taxon>Lactobacillaceae</taxon>
        <taxon>Liquorilactobacillus</taxon>
    </lineage>
</organism>
<keyword evidence="6 9" id="KW-1133">Transmembrane helix</keyword>
<keyword evidence="4" id="KW-1003">Cell membrane</keyword>
<feature type="transmembrane region" description="Helical" evidence="9">
    <location>
        <begin position="301"/>
        <end position="322"/>
    </location>
</feature>
<dbReference type="GO" id="GO:0022857">
    <property type="term" value="F:transmembrane transporter activity"/>
    <property type="evidence" value="ECO:0007669"/>
    <property type="project" value="InterPro"/>
</dbReference>
<dbReference type="STRING" id="1133569.FD21_GL001094"/>
<keyword evidence="3 8" id="KW-0813">Transport</keyword>
<feature type="transmembrane region" description="Helical" evidence="9">
    <location>
        <begin position="361"/>
        <end position="387"/>
    </location>
</feature>
<feature type="domain" description="Major facilitator superfamily (MFS) profile" evidence="10">
    <location>
        <begin position="24"/>
        <end position="454"/>
    </location>
</feature>
<dbReference type="SUPFAM" id="SSF103473">
    <property type="entry name" value="MFS general substrate transporter"/>
    <property type="match status" value="1"/>
</dbReference>
<dbReference type="PANTHER" id="PTHR48020">
    <property type="entry name" value="PROTON MYO-INOSITOL COTRANSPORTER"/>
    <property type="match status" value="1"/>
</dbReference>
<dbReference type="PROSITE" id="PS00216">
    <property type="entry name" value="SUGAR_TRANSPORT_1"/>
    <property type="match status" value="1"/>
</dbReference>
<dbReference type="PANTHER" id="PTHR48020:SF12">
    <property type="entry name" value="PROTON MYO-INOSITOL COTRANSPORTER"/>
    <property type="match status" value="1"/>
</dbReference>
<feature type="transmembrane region" description="Helical" evidence="9">
    <location>
        <begin position="182"/>
        <end position="204"/>
    </location>
</feature>
<evidence type="ECO:0000256" key="4">
    <source>
        <dbReference type="ARBA" id="ARBA00022475"/>
    </source>
</evidence>
<evidence type="ECO:0000256" key="5">
    <source>
        <dbReference type="ARBA" id="ARBA00022692"/>
    </source>
</evidence>
<dbReference type="InterPro" id="IPR003663">
    <property type="entry name" value="Sugar/inositol_transpt"/>
</dbReference>
<dbReference type="GO" id="GO:0005886">
    <property type="term" value="C:plasma membrane"/>
    <property type="evidence" value="ECO:0007669"/>
    <property type="project" value="UniProtKB-SubCell"/>
</dbReference>
<dbReference type="PROSITE" id="PS50850">
    <property type="entry name" value="MFS"/>
    <property type="match status" value="1"/>
</dbReference>
<evidence type="ECO:0000256" key="7">
    <source>
        <dbReference type="ARBA" id="ARBA00023136"/>
    </source>
</evidence>
<dbReference type="Gene3D" id="1.20.1250.20">
    <property type="entry name" value="MFS general substrate transporter like domains"/>
    <property type="match status" value="1"/>
</dbReference>
<dbReference type="Pfam" id="PF00083">
    <property type="entry name" value="Sugar_tr"/>
    <property type="match status" value="1"/>
</dbReference>
<dbReference type="InterPro" id="IPR050814">
    <property type="entry name" value="Myo-inositol_Transporter"/>
</dbReference>
<feature type="transmembrane region" description="Helical" evidence="9">
    <location>
        <begin position="334"/>
        <end position="355"/>
    </location>
</feature>
<feature type="transmembrane region" description="Helical" evidence="9">
    <location>
        <begin position="92"/>
        <end position="111"/>
    </location>
</feature>
<gene>
    <name evidence="11" type="ORF">FD21_GL001094</name>
</gene>
<evidence type="ECO:0000256" key="3">
    <source>
        <dbReference type="ARBA" id="ARBA00022448"/>
    </source>
</evidence>
<sequence length="473" mass="52019">MKRNFSSFFKQISAMHAERKMRIIACIATLGGLLFGIDTGVINGALPYMAAQSELNLSPLQQGLVTSSLTLGAAFGALIAGQLADRYGRRKLLFYLSFIFLGGTFCCSIASNAPLLIVFRFILGLAVGGASGVVPTYLSEIATEKLRGQLVAQNDLMITSGQLLAFMVNAIIGNLLVNTNGIWRWMIAFGMIPAMLLLIGVFFIPESPRWLIQNQRLPMAIKILRSLRDNRIQIKTEISAIQKSLVQQQPQSFDWQLLKSPVVRKTFLIGIGLGIVQQIIGINLIMYYGTTILLKTGLDHHAALIANIGNGVISVIAADIGLRLMDHWTRRKMLLSGIGITTCSLAGITWCSVQLSNLKIFPFLIIGLSMIFLFFFQSLVSPTTWVIMSEIFPQQIRGVGMGIATFCLWLGNFSVGLVFPVLLSSIGLAKTFLIFVLTNILAFIFCDQVVPETSGKSLEKVQFELRRQAKKES</sequence>
<keyword evidence="7 9" id="KW-0472">Membrane</keyword>
<accession>A0A0R2CES4</accession>
<evidence type="ECO:0000256" key="2">
    <source>
        <dbReference type="ARBA" id="ARBA00010992"/>
    </source>
</evidence>
<dbReference type="InterPro" id="IPR036259">
    <property type="entry name" value="MFS_trans_sf"/>
</dbReference>
<dbReference type="PROSITE" id="PS00217">
    <property type="entry name" value="SUGAR_TRANSPORT_2"/>
    <property type="match status" value="1"/>
</dbReference>
<evidence type="ECO:0000259" key="10">
    <source>
        <dbReference type="PROSITE" id="PS50850"/>
    </source>
</evidence>
<evidence type="ECO:0000256" key="1">
    <source>
        <dbReference type="ARBA" id="ARBA00004651"/>
    </source>
</evidence>
<dbReference type="InterPro" id="IPR020846">
    <property type="entry name" value="MFS_dom"/>
</dbReference>
<evidence type="ECO:0000313" key="12">
    <source>
        <dbReference type="Proteomes" id="UP000051576"/>
    </source>
</evidence>
<feature type="transmembrane region" description="Helical" evidence="9">
    <location>
        <begin position="117"/>
        <end position="138"/>
    </location>
</feature>
<dbReference type="PATRIC" id="fig|1133569.4.peg.1224"/>
<evidence type="ECO:0000256" key="8">
    <source>
        <dbReference type="RuleBase" id="RU003346"/>
    </source>
</evidence>
<feature type="transmembrane region" description="Helical" evidence="9">
    <location>
        <begin position="428"/>
        <end position="450"/>
    </location>
</feature>
<evidence type="ECO:0000256" key="9">
    <source>
        <dbReference type="SAM" id="Phobius"/>
    </source>
</evidence>
<proteinExistence type="inferred from homology"/>
<reference evidence="11 12" key="1">
    <citation type="journal article" date="2015" name="Genome Announc.">
        <title>Expanding the biotechnology potential of lactobacilli through comparative genomics of 213 strains and associated genera.</title>
        <authorList>
            <person name="Sun Z."/>
            <person name="Harris H.M."/>
            <person name="McCann A."/>
            <person name="Guo C."/>
            <person name="Argimon S."/>
            <person name="Zhang W."/>
            <person name="Yang X."/>
            <person name="Jeffery I.B."/>
            <person name="Cooney J.C."/>
            <person name="Kagawa T.F."/>
            <person name="Liu W."/>
            <person name="Song Y."/>
            <person name="Salvetti E."/>
            <person name="Wrobel A."/>
            <person name="Rasinkangas P."/>
            <person name="Parkhill J."/>
            <person name="Rea M.C."/>
            <person name="O'Sullivan O."/>
            <person name="Ritari J."/>
            <person name="Douillard F.P."/>
            <person name="Paul Ross R."/>
            <person name="Yang R."/>
            <person name="Briner A.E."/>
            <person name="Felis G.E."/>
            <person name="de Vos W.M."/>
            <person name="Barrangou R."/>
            <person name="Klaenhammer T.R."/>
            <person name="Caufield P.W."/>
            <person name="Cui Y."/>
            <person name="Zhang H."/>
            <person name="O'Toole P.W."/>
        </authorList>
    </citation>
    <scope>NUCLEOTIDE SEQUENCE [LARGE SCALE GENOMIC DNA]</scope>
    <source>
        <strain evidence="11 12">DSM 20605</strain>
    </source>
</reference>
<feature type="transmembrane region" description="Helical" evidence="9">
    <location>
        <begin position="267"/>
        <end position="289"/>
    </location>
</feature>